<dbReference type="EMBL" id="JAMBOL010000003">
    <property type="protein sequence ID" value="MCM3713490.1"/>
    <property type="molecule type" value="Genomic_DNA"/>
</dbReference>
<reference evidence="3" key="1">
    <citation type="submission" date="2022-05" db="EMBL/GenBank/DDBJ databases">
        <title>Comparative Genomics of Spacecraft Associated Microbes.</title>
        <authorList>
            <person name="Tran M.T."/>
            <person name="Wright A."/>
            <person name="Seuylemezian A."/>
            <person name="Eisen J."/>
            <person name="Coil D."/>
        </authorList>
    </citation>
    <scope>NUCLEOTIDE SEQUENCE</scope>
    <source>
        <strain evidence="3">214.1.1</strain>
    </source>
</reference>
<dbReference type="Pfam" id="PF13561">
    <property type="entry name" value="adh_short_C2"/>
    <property type="match status" value="1"/>
</dbReference>
<dbReference type="Proteomes" id="UP001139179">
    <property type="component" value="Unassembled WGS sequence"/>
</dbReference>
<keyword evidence="4" id="KW-1185">Reference proteome</keyword>
<dbReference type="PROSITE" id="PS00061">
    <property type="entry name" value="ADH_SHORT"/>
    <property type="match status" value="1"/>
</dbReference>
<sequence length="261" mass="27621">MNRLAKQVVAITGAGKGIGRAAALKFASEGAAVLVTDQYAADAEKTVRLIEEQQGKAFPLAVDVRDKEAVSEIPAIAQEQFAAPLTVMVNNAGIQQVKDILTITADDWDRMLDINARGSFFGMQVAAAAMKQNRTGGVIINVASVMGRNGHPLYAHYAASKAAIISLTKSFALALADTGIRVNAVAPGIVDTALWERCDREWAELKGMKVGEPKRQRIGEVPLARAGTPDDVAGAIAFLASREADYVTGECLHISGGAFML</sequence>
<name>A0A9X2DP31_9BACI</name>
<dbReference type="FunFam" id="3.40.50.720:FF:000084">
    <property type="entry name" value="Short-chain dehydrogenase reductase"/>
    <property type="match status" value="1"/>
</dbReference>
<dbReference type="InterPro" id="IPR002347">
    <property type="entry name" value="SDR_fam"/>
</dbReference>
<comment type="similarity">
    <text evidence="1">Belongs to the short-chain dehydrogenases/reductases (SDR) family.</text>
</comment>
<dbReference type="InterPro" id="IPR036291">
    <property type="entry name" value="NAD(P)-bd_dom_sf"/>
</dbReference>
<keyword evidence="2 3" id="KW-0560">Oxidoreductase</keyword>
<dbReference type="GO" id="GO:0008206">
    <property type="term" value="P:bile acid metabolic process"/>
    <property type="evidence" value="ECO:0007669"/>
    <property type="project" value="UniProtKB-ARBA"/>
</dbReference>
<dbReference type="EC" id="1.1.1.47" evidence="3"/>
<accession>A0A9X2DP31</accession>
<evidence type="ECO:0000313" key="4">
    <source>
        <dbReference type="Proteomes" id="UP001139179"/>
    </source>
</evidence>
<organism evidence="3 4">
    <name type="scientific">Halalkalibacter oceani</name>
    <dbReference type="NCBI Taxonomy" id="1653776"/>
    <lineage>
        <taxon>Bacteria</taxon>
        <taxon>Bacillati</taxon>
        <taxon>Bacillota</taxon>
        <taxon>Bacilli</taxon>
        <taxon>Bacillales</taxon>
        <taxon>Bacillaceae</taxon>
        <taxon>Halalkalibacter</taxon>
    </lineage>
</organism>
<dbReference type="GO" id="GO:0047936">
    <property type="term" value="F:glucose 1-dehydrogenase [NAD(P)+] activity"/>
    <property type="evidence" value="ECO:0007669"/>
    <property type="project" value="UniProtKB-EC"/>
</dbReference>
<evidence type="ECO:0000313" key="3">
    <source>
        <dbReference type="EMBL" id="MCM3713490.1"/>
    </source>
</evidence>
<protein>
    <submittedName>
        <fullName evidence="3">Glucose 1-dehydrogenase</fullName>
        <ecNumber evidence="3">1.1.1.47</ecNumber>
    </submittedName>
</protein>
<dbReference type="PANTHER" id="PTHR42760:SF133">
    <property type="entry name" value="3-OXOACYL-[ACYL-CARRIER-PROTEIN] REDUCTASE"/>
    <property type="match status" value="1"/>
</dbReference>
<dbReference type="NCBIfam" id="NF005559">
    <property type="entry name" value="PRK07231.1"/>
    <property type="match status" value="1"/>
</dbReference>
<dbReference type="Gene3D" id="3.40.50.720">
    <property type="entry name" value="NAD(P)-binding Rossmann-like Domain"/>
    <property type="match status" value="1"/>
</dbReference>
<dbReference type="PRINTS" id="PR00081">
    <property type="entry name" value="GDHRDH"/>
</dbReference>
<dbReference type="PRINTS" id="PR00080">
    <property type="entry name" value="SDRFAMILY"/>
</dbReference>
<dbReference type="AlphaFoldDB" id="A0A9X2DP31"/>
<evidence type="ECO:0000256" key="1">
    <source>
        <dbReference type="ARBA" id="ARBA00006484"/>
    </source>
</evidence>
<dbReference type="SUPFAM" id="SSF51735">
    <property type="entry name" value="NAD(P)-binding Rossmann-fold domains"/>
    <property type="match status" value="1"/>
</dbReference>
<dbReference type="InterPro" id="IPR020904">
    <property type="entry name" value="Sc_DH/Rdtase_CS"/>
</dbReference>
<comment type="caution">
    <text evidence="3">The sequence shown here is derived from an EMBL/GenBank/DDBJ whole genome shotgun (WGS) entry which is preliminary data.</text>
</comment>
<dbReference type="RefSeq" id="WP_251222309.1">
    <property type="nucleotide sequence ID" value="NZ_JAMBOL010000003.1"/>
</dbReference>
<evidence type="ECO:0000256" key="2">
    <source>
        <dbReference type="ARBA" id="ARBA00023002"/>
    </source>
</evidence>
<proteinExistence type="inferred from homology"/>
<gene>
    <name evidence="3" type="ORF">M3202_05300</name>
</gene>
<dbReference type="PANTHER" id="PTHR42760">
    <property type="entry name" value="SHORT-CHAIN DEHYDROGENASES/REDUCTASES FAMILY MEMBER"/>
    <property type="match status" value="1"/>
</dbReference>